<dbReference type="Proteomes" id="UP001189429">
    <property type="component" value="Unassembled WGS sequence"/>
</dbReference>
<proteinExistence type="predicted"/>
<evidence type="ECO:0000313" key="3">
    <source>
        <dbReference type="Proteomes" id="UP001189429"/>
    </source>
</evidence>
<dbReference type="EMBL" id="CAUYUJ010017509">
    <property type="protein sequence ID" value="CAK0875418.1"/>
    <property type="molecule type" value="Genomic_DNA"/>
</dbReference>
<reference evidence="2" key="1">
    <citation type="submission" date="2023-10" db="EMBL/GenBank/DDBJ databases">
        <authorList>
            <person name="Chen Y."/>
            <person name="Shah S."/>
            <person name="Dougan E. K."/>
            <person name="Thang M."/>
            <person name="Chan C."/>
        </authorList>
    </citation>
    <scope>NUCLEOTIDE SEQUENCE [LARGE SCALE GENOMIC DNA]</scope>
</reference>
<name>A0ABN9VR59_9DINO</name>
<gene>
    <name evidence="2" type="ORF">PCOR1329_LOCUS60094</name>
</gene>
<feature type="compositionally biased region" description="Basic and acidic residues" evidence="1">
    <location>
        <begin position="181"/>
        <end position="192"/>
    </location>
</feature>
<sequence length="192" mass="19394">MLGAPPDAPAPRWLRAIRTAVPVEGLVAAEVPPAGVAAHLGGGGGASPSAAEGAAPPQALAPCGLSYARVVFTSPLAPHGPHVVVERALVDTGSSDCELRECPLRQLQPLPVVARGAVYETSTGGEPFDAYEVLVTVGGRTCAAVLTCCDESSSDDALLGRTHGPRGHGSARGLPRPAAHPKREGHPGGRFG</sequence>
<evidence type="ECO:0000313" key="2">
    <source>
        <dbReference type="EMBL" id="CAK0875418.1"/>
    </source>
</evidence>
<keyword evidence="3" id="KW-1185">Reference proteome</keyword>
<evidence type="ECO:0000256" key="1">
    <source>
        <dbReference type="SAM" id="MobiDB-lite"/>
    </source>
</evidence>
<comment type="caution">
    <text evidence="2">The sequence shown here is derived from an EMBL/GenBank/DDBJ whole genome shotgun (WGS) entry which is preliminary data.</text>
</comment>
<feature type="region of interest" description="Disordered" evidence="1">
    <location>
        <begin position="159"/>
        <end position="192"/>
    </location>
</feature>
<organism evidence="2 3">
    <name type="scientific">Prorocentrum cordatum</name>
    <dbReference type="NCBI Taxonomy" id="2364126"/>
    <lineage>
        <taxon>Eukaryota</taxon>
        <taxon>Sar</taxon>
        <taxon>Alveolata</taxon>
        <taxon>Dinophyceae</taxon>
        <taxon>Prorocentrales</taxon>
        <taxon>Prorocentraceae</taxon>
        <taxon>Prorocentrum</taxon>
    </lineage>
</organism>
<protein>
    <submittedName>
        <fullName evidence="2">Uncharacterized protein</fullName>
    </submittedName>
</protein>
<accession>A0ABN9VR59</accession>